<dbReference type="Proteomes" id="UP000268321">
    <property type="component" value="Unassembled WGS sequence"/>
</dbReference>
<protein>
    <submittedName>
        <fullName evidence="1">Uncharacterized protein</fullName>
    </submittedName>
</protein>
<dbReference type="OrthoDB" id="4091087at2759"/>
<feature type="non-terminal residue" evidence="1">
    <location>
        <position position="213"/>
    </location>
</feature>
<evidence type="ECO:0000313" key="2">
    <source>
        <dbReference type="Proteomes" id="UP000268321"/>
    </source>
</evidence>
<dbReference type="EMBL" id="ML004459">
    <property type="protein sequence ID" value="RKP30421.1"/>
    <property type="molecule type" value="Genomic_DNA"/>
</dbReference>
<dbReference type="AlphaFoldDB" id="A0A4P9ZE35"/>
<sequence>LPKLPEDIKGVDTSVYIPLNRKIGLKSCPTLLQTRFFALKYLPLNYDLCAARKSNIAYTFTNFQVSVLNSQSLAKQFSSYKGKYRHLPFFLTQPSPMGTAVTRSNYRKLVKRLLHDALLQTVSDNDVAKVSGVFVFRFQAVPTTEEEIQLVKNDLIRAVQKVYSDTAYQKSLQSFVHSQNSKAQLDGVRKNVQRENTIDAHKVPGYVPKLPYL</sequence>
<feature type="non-terminal residue" evidence="1">
    <location>
        <position position="1"/>
    </location>
</feature>
<gene>
    <name evidence="1" type="ORF">METBISCDRAFT_9282</name>
</gene>
<name>A0A4P9ZE35_9ASCO</name>
<keyword evidence="2" id="KW-1185">Reference proteome</keyword>
<proteinExistence type="predicted"/>
<organism evidence="1 2">
    <name type="scientific">Metschnikowia bicuspidata</name>
    <dbReference type="NCBI Taxonomy" id="27322"/>
    <lineage>
        <taxon>Eukaryota</taxon>
        <taxon>Fungi</taxon>
        <taxon>Dikarya</taxon>
        <taxon>Ascomycota</taxon>
        <taxon>Saccharomycotina</taxon>
        <taxon>Pichiomycetes</taxon>
        <taxon>Metschnikowiaceae</taxon>
        <taxon>Metschnikowia</taxon>
    </lineage>
</organism>
<accession>A0A4P9ZE35</accession>
<reference evidence="2" key="1">
    <citation type="journal article" date="2018" name="Nat. Microbiol.">
        <title>Leveraging single-cell genomics to expand the fungal tree of life.</title>
        <authorList>
            <person name="Ahrendt S.R."/>
            <person name="Quandt C.A."/>
            <person name="Ciobanu D."/>
            <person name="Clum A."/>
            <person name="Salamov A."/>
            <person name="Andreopoulos B."/>
            <person name="Cheng J.F."/>
            <person name="Woyke T."/>
            <person name="Pelin A."/>
            <person name="Henrissat B."/>
            <person name="Reynolds N.K."/>
            <person name="Benny G.L."/>
            <person name="Smith M.E."/>
            <person name="James T.Y."/>
            <person name="Grigoriev I.V."/>
        </authorList>
    </citation>
    <scope>NUCLEOTIDE SEQUENCE [LARGE SCALE GENOMIC DNA]</scope>
    <source>
        <strain evidence="2">Baker2002</strain>
    </source>
</reference>
<evidence type="ECO:0000313" key="1">
    <source>
        <dbReference type="EMBL" id="RKP30421.1"/>
    </source>
</evidence>